<dbReference type="Proteomes" id="UP000701801">
    <property type="component" value="Unassembled WGS sequence"/>
</dbReference>
<comment type="catalytic activity">
    <reaction evidence="17">
        <text>ATP + H2O = ADP + phosphate + H(+)</text>
        <dbReference type="Rhea" id="RHEA:13065"/>
        <dbReference type="ChEBI" id="CHEBI:15377"/>
        <dbReference type="ChEBI" id="CHEBI:15378"/>
        <dbReference type="ChEBI" id="CHEBI:30616"/>
        <dbReference type="ChEBI" id="CHEBI:43474"/>
        <dbReference type="ChEBI" id="CHEBI:456216"/>
    </reaction>
    <physiologicalReaction direction="left-to-right" evidence="17">
        <dbReference type="Rhea" id="RHEA:13066"/>
    </physiologicalReaction>
</comment>
<keyword evidence="14" id="KW-0496">Mitochondrion</keyword>
<feature type="region of interest" description="Disordered" evidence="18">
    <location>
        <begin position="722"/>
        <end position="797"/>
    </location>
</feature>
<dbReference type="GO" id="GO:0004222">
    <property type="term" value="F:metalloendopeptidase activity"/>
    <property type="evidence" value="ECO:0007669"/>
    <property type="project" value="InterPro"/>
</dbReference>
<dbReference type="GO" id="GO:0003677">
    <property type="term" value="F:DNA binding"/>
    <property type="evidence" value="ECO:0007669"/>
    <property type="project" value="InterPro"/>
</dbReference>
<feature type="region of interest" description="Disordered" evidence="18">
    <location>
        <begin position="936"/>
        <end position="1009"/>
    </location>
</feature>
<evidence type="ECO:0000256" key="11">
    <source>
        <dbReference type="ARBA" id="ARBA00022840"/>
    </source>
</evidence>
<evidence type="ECO:0000256" key="14">
    <source>
        <dbReference type="ARBA" id="ARBA00023128"/>
    </source>
</evidence>
<evidence type="ECO:0000313" key="20">
    <source>
        <dbReference type="EMBL" id="CAG8975122.1"/>
    </source>
</evidence>
<comment type="cofactor">
    <cofactor evidence="1">
        <name>Zn(2+)</name>
        <dbReference type="ChEBI" id="CHEBI:29105"/>
    </cofactor>
</comment>
<dbReference type="Gene3D" id="3.40.1690.20">
    <property type="match status" value="1"/>
</dbReference>
<evidence type="ECO:0000256" key="3">
    <source>
        <dbReference type="ARBA" id="ARBA00010044"/>
    </source>
</evidence>
<evidence type="ECO:0000256" key="6">
    <source>
        <dbReference type="ARBA" id="ARBA00022692"/>
    </source>
</evidence>
<dbReference type="Gene3D" id="1.20.58.760">
    <property type="entry name" value="Peptidase M41"/>
    <property type="match status" value="1"/>
</dbReference>
<dbReference type="InterPro" id="IPR007219">
    <property type="entry name" value="XnlR_reg_dom"/>
</dbReference>
<dbReference type="HAMAP" id="MF_01458">
    <property type="entry name" value="FtsH"/>
    <property type="match status" value="1"/>
</dbReference>
<dbReference type="SMART" id="SM00906">
    <property type="entry name" value="Fungal_trans"/>
    <property type="match status" value="1"/>
</dbReference>
<dbReference type="PANTHER" id="PTHR43655:SF2">
    <property type="entry name" value="AFG3 LIKE MATRIX AAA PEPTIDASE SUBUNIT 2, ISOFORM A"/>
    <property type="match status" value="1"/>
</dbReference>
<feature type="compositionally biased region" description="Basic and acidic residues" evidence="18">
    <location>
        <begin position="722"/>
        <end position="742"/>
    </location>
</feature>
<dbReference type="Pfam" id="PF00004">
    <property type="entry name" value="AAA"/>
    <property type="match status" value="1"/>
</dbReference>
<comment type="caution">
    <text evidence="20">The sequence shown here is derived from an EMBL/GenBank/DDBJ whole genome shotgun (WGS) entry which is preliminary data.</text>
</comment>
<dbReference type="InterPro" id="IPR003593">
    <property type="entry name" value="AAA+_ATPase"/>
</dbReference>
<evidence type="ECO:0000256" key="16">
    <source>
        <dbReference type="ARBA" id="ARBA00023242"/>
    </source>
</evidence>
<feature type="compositionally biased region" description="Basic and acidic residues" evidence="18">
    <location>
        <begin position="1105"/>
        <end position="1120"/>
    </location>
</feature>
<evidence type="ECO:0000313" key="21">
    <source>
        <dbReference type="Proteomes" id="UP000701801"/>
    </source>
</evidence>
<dbReference type="InterPro" id="IPR000642">
    <property type="entry name" value="Peptidase_M41"/>
</dbReference>
<dbReference type="InterPro" id="IPR041569">
    <property type="entry name" value="AAA_lid_3"/>
</dbReference>
<evidence type="ECO:0000256" key="17">
    <source>
        <dbReference type="ARBA" id="ARBA00048778"/>
    </source>
</evidence>
<organism evidence="20 21">
    <name type="scientific">Hymenoscyphus albidus</name>
    <dbReference type="NCBI Taxonomy" id="595503"/>
    <lineage>
        <taxon>Eukaryota</taxon>
        <taxon>Fungi</taxon>
        <taxon>Dikarya</taxon>
        <taxon>Ascomycota</taxon>
        <taxon>Pezizomycotina</taxon>
        <taxon>Leotiomycetes</taxon>
        <taxon>Helotiales</taxon>
        <taxon>Helotiaceae</taxon>
        <taxon>Hymenoscyphus</taxon>
    </lineage>
</organism>
<dbReference type="InterPro" id="IPR005936">
    <property type="entry name" value="FtsH"/>
</dbReference>
<dbReference type="Gene3D" id="1.10.8.60">
    <property type="match status" value="1"/>
</dbReference>
<name>A0A9N9Q566_9HELO</name>
<dbReference type="InterPro" id="IPR003960">
    <property type="entry name" value="ATPase_AAA_CS"/>
</dbReference>
<dbReference type="GO" id="GO:0030163">
    <property type="term" value="P:protein catabolic process"/>
    <property type="evidence" value="ECO:0007669"/>
    <property type="project" value="UniProtKB-ARBA"/>
</dbReference>
<dbReference type="InterPro" id="IPR036864">
    <property type="entry name" value="Zn2-C6_fun-type_DNA-bd_sf"/>
</dbReference>
<evidence type="ECO:0000256" key="8">
    <source>
        <dbReference type="ARBA" id="ARBA00022741"/>
    </source>
</evidence>
<dbReference type="PROSITE" id="PS00674">
    <property type="entry name" value="AAA"/>
    <property type="match status" value="1"/>
</dbReference>
<sequence length="1803" mass="199703">MDPHTNGYQMPQMQQPLMNPPPQIFGGYSADGIPMNGSMSDLSGALFGDGTLLDDSNEAKRRRIARACDMCRKKKIKCDGKMPACTHCINYKTECVFTQVEKKRNPPKGAKYIEGLENRLGRMESLLRLSGLLKEDDNGRTDLGTLEKRLADQQARRASQAPTSGPTSPTHSSPGHEPNSTPTPRSTLASPEPSGRNGEKRYSHVTVEEEEEKQEGVEELSDMMCSLVTNNCGETRYIGSSSGFSIFSPKGIQWVNDKTGDSSFQEMISASSVDENKYMYWKPEVFGDLFHRRVFRPLPPKNECISLMKDFFENFNCMFPLFHQPTFMHLVDRQYSRDPYDGSGWWASLNVALAISHRLRVMSNLVPAEEDEKAWGYMKNALGVFTELTMRNTDLLSVQALLGMSLFMQGTPNPQPSFFLVAAAIRLSHSIGLHKKGSGFNLNPVEIEQRKRVFWIGYMLDKDICLRSGRPTVQDDDDMNVELPSADPDDNIGNIPLADGKGKVNIFRLMCEFATIESKVYKHLYSTKAAKQTDGELLNTIGELDRQLEEWKDNIPVDFRPEHEIKASHTPLILHIVVLHFTYYNCLTTIHRMSVHHGYWTSRLSNYAIQGLNAKPLNPRVFSSAALCVSAARASIHLIKYVPQGDFACVWLILYFPVSALVTLFGNILQNPQDPRARADVRLMGLVVQFLSMLGSEEENGGVKRMLGVCTEFERIAKAVLDKAEKESSSRRKRKSDGDHLGKTKQAPPQPMPHPGHPPNIAGVFSPAMSQQSIQQNGFTGTPMANHASPPPPLDYQQEFGNFGQDFATPNAGMTAFPGDMGYTTNGGQIGSPLDMNSFQQPFVPQDMWQMPMTLEWDWAEMAGGAYPSFENGIVGDPGLHNSNNQHLQHQPIDFVAPDLLKVRPSQPKDELDITAVERFSGTNLEINLSIRRVSQTRAYTNPPPRKSKDNGAAKKGNGEKTDPQAAAGTGHLGHDKPSPSKPAEDGKSTDETKAKSAEEAPLEPGMVRMGPEEEKLMAAQFTKLKAGLPQSSVEIVDRAFELMKQKGIPKEIVDLLREHGNGKTFSMVAMGKLFKLSVKLVGSIVNQLSEEELNKENKEWQEKKRILSDFESNETKSKESGGGAGSPPPGGKKSNKSKQVPPGFKVQEFKFDMSTLLLSGFTSWLLWKMVMPGEQGRDITYQEFKSTFFDKGLVEKLTVVNRDRVRVGLHREAAQSMYPDSPAANPNFHYYFSIGSVEAFEKRLEDAQNELGIPSSERIPISYTRDTDSFSLLINFGPTLLFLGAIYFMTRRAGGGGGSSGVFGMGKSRARQFNHETDIKVKFKDVAGMDEAKLEIMEFVSFLKTPEQFERLGAKIPRGAILSGPPGTGKTLLAKATAGESGVPFFSVSGSEFVEMFVGVGASRVRDLFSLARKNTPCIIFIDEIDAIGKARGKAGSFNGGNDEREATLNQILTEMDGFNTSEQVVVLAGTNRSDVLDQALTRPGRFDRQIAIDRPTMEGRKQIFLVHLKKIVTFEDLDFLTGRLSALTPGFSGADIANCCNEAALIAARTESKSVAMIHFEQAIERVVGGLERKTLILNPEEKRTVAYHEAGHAICGWYLKHADPLLKVSIVPRGQGTLGYAQYLPAGDSYLMTTNQLMDRMAMALGGRISEELHFDTVTSGASDDFNKVTRMATAMVTKWGMSKKVGTLHFQDSDDRFNKPFAESTAQAIDSEVRRIVDEAYTKCKDLLTEKKAEIGIVAEELLSKEVLGREDMVRLLGQRPFEENKDFVKYFNNAGPKSAPPPPPTEMTGHGPEKPLPI</sequence>
<dbReference type="SUPFAM" id="SSF52540">
    <property type="entry name" value="P-loop containing nucleoside triphosphate hydrolases"/>
    <property type="match status" value="1"/>
</dbReference>
<keyword evidence="15" id="KW-0472">Membrane</keyword>
<feature type="region of interest" description="Disordered" evidence="18">
    <location>
        <begin position="152"/>
        <end position="218"/>
    </location>
</feature>
<protein>
    <recommendedName>
        <fullName evidence="19">Zn(2)-C6 fungal-type domain-containing protein</fullName>
    </recommendedName>
</protein>
<feature type="compositionally biased region" description="Basic and acidic residues" evidence="18">
    <location>
        <begin position="973"/>
        <end position="999"/>
    </location>
</feature>
<evidence type="ECO:0000259" key="19">
    <source>
        <dbReference type="PROSITE" id="PS50048"/>
    </source>
</evidence>
<dbReference type="Pfam" id="PF00172">
    <property type="entry name" value="Zn_clus"/>
    <property type="match status" value="1"/>
</dbReference>
<dbReference type="PANTHER" id="PTHR43655">
    <property type="entry name" value="ATP-DEPENDENT PROTEASE"/>
    <property type="match status" value="1"/>
</dbReference>
<dbReference type="GO" id="GO:0005745">
    <property type="term" value="C:m-AAA complex"/>
    <property type="evidence" value="ECO:0007669"/>
    <property type="project" value="TreeGrafter"/>
</dbReference>
<feature type="domain" description="Zn(2)-C6 fungal-type" evidence="19">
    <location>
        <begin position="67"/>
        <end position="97"/>
    </location>
</feature>
<keyword evidence="21" id="KW-1185">Reference proteome</keyword>
<dbReference type="InterPro" id="IPR001138">
    <property type="entry name" value="Zn2Cys6_DnaBD"/>
</dbReference>
<dbReference type="GO" id="GO:0004176">
    <property type="term" value="F:ATP-dependent peptidase activity"/>
    <property type="evidence" value="ECO:0007669"/>
    <property type="project" value="InterPro"/>
</dbReference>
<dbReference type="GO" id="GO:0006351">
    <property type="term" value="P:DNA-templated transcription"/>
    <property type="evidence" value="ECO:0007669"/>
    <property type="project" value="InterPro"/>
</dbReference>
<keyword evidence="10" id="KW-0862">Zinc</keyword>
<dbReference type="SUPFAM" id="SSF140990">
    <property type="entry name" value="FtsH protease domain-like"/>
    <property type="match status" value="1"/>
</dbReference>
<dbReference type="InterPro" id="IPR003959">
    <property type="entry name" value="ATPase_AAA_core"/>
</dbReference>
<dbReference type="PROSITE" id="PS00463">
    <property type="entry name" value="ZN2_CY6_FUNGAL_1"/>
    <property type="match status" value="1"/>
</dbReference>
<dbReference type="PROSITE" id="PS50048">
    <property type="entry name" value="ZN2_CY6_FUNGAL_2"/>
    <property type="match status" value="1"/>
</dbReference>
<dbReference type="InterPro" id="IPR011546">
    <property type="entry name" value="Pept_M41_FtsH_extracell"/>
</dbReference>
<feature type="compositionally biased region" description="Polar residues" evidence="18">
    <location>
        <begin position="768"/>
        <end position="780"/>
    </location>
</feature>
<dbReference type="Pfam" id="PF17862">
    <property type="entry name" value="AAA_lid_3"/>
    <property type="match status" value="1"/>
</dbReference>
<dbReference type="FunFam" id="3.40.50.300:FF:000001">
    <property type="entry name" value="ATP-dependent zinc metalloprotease FtsH"/>
    <property type="match status" value="1"/>
</dbReference>
<keyword evidence="5" id="KW-0645">Protease</keyword>
<accession>A0A9N9Q566</accession>
<dbReference type="InterPro" id="IPR037219">
    <property type="entry name" value="Peptidase_M41-like"/>
</dbReference>
<comment type="subcellular location">
    <subcellularLocation>
        <location evidence="2">Mitochondrion membrane</location>
        <topology evidence="2">Multi-pass membrane protein</topology>
    </subcellularLocation>
</comment>
<dbReference type="GO" id="GO:0005524">
    <property type="term" value="F:ATP binding"/>
    <property type="evidence" value="ECO:0007669"/>
    <property type="project" value="UniProtKB-KW"/>
</dbReference>
<feature type="compositionally biased region" description="Low complexity" evidence="18">
    <location>
        <begin position="162"/>
        <end position="176"/>
    </location>
</feature>
<keyword evidence="11" id="KW-0067">ATP-binding</keyword>
<dbReference type="FunFam" id="1.10.8.60:FF:000019">
    <property type="entry name" value="AFG3-like AAA ATPase 2"/>
    <property type="match status" value="1"/>
</dbReference>
<evidence type="ECO:0000256" key="4">
    <source>
        <dbReference type="ARBA" id="ARBA00010550"/>
    </source>
</evidence>
<dbReference type="GO" id="GO:0034982">
    <property type="term" value="P:mitochondrial protein processing"/>
    <property type="evidence" value="ECO:0007669"/>
    <property type="project" value="TreeGrafter"/>
</dbReference>
<dbReference type="EMBL" id="CAJVRM010000127">
    <property type="protein sequence ID" value="CAG8975122.1"/>
    <property type="molecule type" value="Genomic_DNA"/>
</dbReference>
<feature type="compositionally biased region" description="Polar residues" evidence="18">
    <location>
        <begin position="178"/>
        <end position="189"/>
    </location>
</feature>
<evidence type="ECO:0000256" key="18">
    <source>
        <dbReference type="SAM" id="MobiDB-lite"/>
    </source>
</evidence>
<evidence type="ECO:0000256" key="10">
    <source>
        <dbReference type="ARBA" id="ARBA00022833"/>
    </source>
</evidence>
<dbReference type="GO" id="GO:0000981">
    <property type="term" value="F:DNA-binding transcription factor activity, RNA polymerase II-specific"/>
    <property type="evidence" value="ECO:0007669"/>
    <property type="project" value="InterPro"/>
</dbReference>
<dbReference type="FunFam" id="3.40.1690.20:FF:000003">
    <property type="entry name" value="Mitochondrial inner membrane AAA protease Yta12, putative"/>
    <property type="match status" value="1"/>
</dbReference>
<dbReference type="SMART" id="SM00382">
    <property type="entry name" value="AAA"/>
    <property type="match status" value="1"/>
</dbReference>
<dbReference type="SUPFAM" id="SSF57701">
    <property type="entry name" value="Zn2/Cys6 DNA-binding domain"/>
    <property type="match status" value="1"/>
</dbReference>
<comment type="similarity">
    <text evidence="4">In the N-terminal section; belongs to the AAA ATPase family.</text>
</comment>
<keyword evidence="8" id="KW-0547">Nucleotide-binding</keyword>
<reference evidence="20" key="1">
    <citation type="submission" date="2021-07" db="EMBL/GenBank/DDBJ databases">
        <authorList>
            <person name="Durling M."/>
        </authorList>
    </citation>
    <scope>NUCLEOTIDE SEQUENCE</scope>
</reference>
<evidence type="ECO:0000256" key="7">
    <source>
        <dbReference type="ARBA" id="ARBA00022723"/>
    </source>
</evidence>
<dbReference type="CDD" id="cd00067">
    <property type="entry name" value="GAL4"/>
    <property type="match status" value="1"/>
</dbReference>
<dbReference type="InterPro" id="IPR027417">
    <property type="entry name" value="P-loop_NTPase"/>
</dbReference>
<keyword evidence="13" id="KW-0482">Metalloprotease</keyword>
<evidence type="ECO:0000256" key="12">
    <source>
        <dbReference type="ARBA" id="ARBA00022989"/>
    </source>
</evidence>
<evidence type="ECO:0000256" key="13">
    <source>
        <dbReference type="ARBA" id="ARBA00023049"/>
    </source>
</evidence>
<dbReference type="Pfam" id="PF04082">
    <property type="entry name" value="Fungal_trans"/>
    <property type="match status" value="1"/>
</dbReference>
<gene>
    <name evidence="20" type="ORF">HYALB_00004421</name>
</gene>
<dbReference type="CDD" id="cd19501">
    <property type="entry name" value="RecA-like_FtsH"/>
    <property type="match status" value="1"/>
</dbReference>
<feature type="region of interest" description="Disordered" evidence="18">
    <location>
        <begin position="1105"/>
        <end position="1141"/>
    </location>
</feature>
<keyword evidence="9" id="KW-0378">Hydrolase</keyword>
<evidence type="ECO:0000256" key="15">
    <source>
        <dbReference type="ARBA" id="ARBA00023136"/>
    </source>
</evidence>
<dbReference type="FunFam" id="1.20.58.760:FF:000003">
    <property type="entry name" value="AFG3-like AAA ATPase 2"/>
    <property type="match status" value="1"/>
</dbReference>
<keyword evidence="7" id="KW-0479">Metal-binding</keyword>
<dbReference type="Pfam" id="PF01434">
    <property type="entry name" value="Peptidase_M41"/>
    <property type="match status" value="1"/>
</dbReference>
<dbReference type="GO" id="GO:0008270">
    <property type="term" value="F:zinc ion binding"/>
    <property type="evidence" value="ECO:0007669"/>
    <property type="project" value="InterPro"/>
</dbReference>
<dbReference type="Gene3D" id="4.10.240.10">
    <property type="entry name" value="Zn(2)-C6 fungal-type DNA-binding domain"/>
    <property type="match status" value="1"/>
</dbReference>
<evidence type="ECO:0000256" key="9">
    <source>
        <dbReference type="ARBA" id="ARBA00022801"/>
    </source>
</evidence>
<dbReference type="OrthoDB" id="2123952at2759"/>
<feature type="compositionally biased region" description="Pro residues" evidence="18">
    <location>
        <begin position="748"/>
        <end position="758"/>
    </location>
</feature>
<comment type="similarity">
    <text evidence="3">In the C-terminal section; belongs to the peptidase M41 family.</text>
</comment>
<feature type="compositionally biased region" description="Basic and acidic residues" evidence="18">
    <location>
        <begin position="947"/>
        <end position="963"/>
    </location>
</feature>
<dbReference type="SMART" id="SM00066">
    <property type="entry name" value="GAL4"/>
    <property type="match status" value="1"/>
</dbReference>
<keyword evidence="12" id="KW-1133">Transmembrane helix</keyword>
<evidence type="ECO:0000256" key="2">
    <source>
        <dbReference type="ARBA" id="ARBA00004225"/>
    </source>
</evidence>
<dbReference type="Gene3D" id="3.40.50.300">
    <property type="entry name" value="P-loop containing nucleotide triphosphate hydrolases"/>
    <property type="match status" value="1"/>
</dbReference>
<keyword evidence="6" id="KW-0812">Transmembrane</keyword>
<dbReference type="NCBIfam" id="TIGR01241">
    <property type="entry name" value="FtsH_fam"/>
    <property type="match status" value="1"/>
</dbReference>
<dbReference type="CDD" id="cd12148">
    <property type="entry name" value="fungal_TF_MHR"/>
    <property type="match status" value="1"/>
</dbReference>
<dbReference type="InterPro" id="IPR050928">
    <property type="entry name" value="ATP-dep_Zn_Metalloprotease"/>
</dbReference>
<dbReference type="GO" id="GO:0016887">
    <property type="term" value="F:ATP hydrolysis activity"/>
    <property type="evidence" value="ECO:0007669"/>
    <property type="project" value="InterPro"/>
</dbReference>
<feature type="compositionally biased region" description="Acidic residues" evidence="18">
    <location>
        <begin position="208"/>
        <end position="218"/>
    </location>
</feature>
<proteinExistence type="inferred from homology"/>
<dbReference type="Pfam" id="PF06480">
    <property type="entry name" value="FtsH_ext"/>
    <property type="match status" value="1"/>
</dbReference>
<evidence type="ECO:0000256" key="1">
    <source>
        <dbReference type="ARBA" id="ARBA00001947"/>
    </source>
</evidence>
<keyword evidence="16" id="KW-0539">Nucleus</keyword>
<feature type="region of interest" description="Disordered" evidence="18">
    <location>
        <begin position="1776"/>
        <end position="1803"/>
    </location>
</feature>
<evidence type="ECO:0000256" key="5">
    <source>
        <dbReference type="ARBA" id="ARBA00022670"/>
    </source>
</evidence>